<reference evidence="10 11" key="1">
    <citation type="submission" date="2019-06" db="EMBL/GenBank/DDBJ databases">
        <title>Sequencing the genomes of 1000 actinobacteria strains.</title>
        <authorList>
            <person name="Klenk H.-P."/>
        </authorList>
    </citation>
    <scope>NUCLEOTIDE SEQUENCE [LARGE SCALE GENOMIC DNA]</scope>
    <source>
        <strain evidence="10 11">DSM 45301</strain>
    </source>
</reference>
<dbReference type="GO" id="GO:0009103">
    <property type="term" value="P:lipopolysaccharide biosynthetic process"/>
    <property type="evidence" value="ECO:0007669"/>
    <property type="project" value="UniProtKB-ARBA"/>
</dbReference>
<keyword evidence="5 8" id="KW-0812">Transmembrane</keyword>
<feature type="transmembrane region" description="Helical" evidence="8">
    <location>
        <begin position="161"/>
        <end position="191"/>
    </location>
</feature>
<keyword evidence="11" id="KW-1185">Reference proteome</keyword>
<accession>A0A543D9B1</accession>
<feature type="domain" description="Glycosyltransferase RgtA/B/C/D-like" evidence="9">
    <location>
        <begin position="61"/>
        <end position="221"/>
    </location>
</feature>
<gene>
    <name evidence="10" type="ORF">FB558_6155</name>
</gene>
<dbReference type="GO" id="GO:0016763">
    <property type="term" value="F:pentosyltransferase activity"/>
    <property type="evidence" value="ECO:0007669"/>
    <property type="project" value="TreeGrafter"/>
</dbReference>
<dbReference type="PANTHER" id="PTHR33908:SF11">
    <property type="entry name" value="MEMBRANE PROTEIN"/>
    <property type="match status" value="1"/>
</dbReference>
<evidence type="ECO:0000256" key="7">
    <source>
        <dbReference type="ARBA" id="ARBA00023136"/>
    </source>
</evidence>
<feature type="transmembrane region" description="Helical" evidence="8">
    <location>
        <begin position="21"/>
        <end position="41"/>
    </location>
</feature>
<keyword evidence="6 8" id="KW-1133">Transmembrane helix</keyword>
<evidence type="ECO:0000256" key="1">
    <source>
        <dbReference type="ARBA" id="ARBA00004651"/>
    </source>
</evidence>
<dbReference type="InterPro" id="IPR038731">
    <property type="entry name" value="RgtA/B/C-like"/>
</dbReference>
<keyword evidence="3 10" id="KW-0328">Glycosyltransferase</keyword>
<evidence type="ECO:0000256" key="4">
    <source>
        <dbReference type="ARBA" id="ARBA00022679"/>
    </source>
</evidence>
<dbReference type="EMBL" id="VFPA01000004">
    <property type="protein sequence ID" value="TQM05931.1"/>
    <property type="molecule type" value="Genomic_DNA"/>
</dbReference>
<comment type="subcellular location">
    <subcellularLocation>
        <location evidence="1">Cell membrane</location>
        <topology evidence="1">Multi-pass membrane protein</topology>
    </subcellularLocation>
</comment>
<protein>
    <submittedName>
        <fullName evidence="10">Dolichyl-phosphate-mannose-protein mannosyltransferase</fullName>
    </submittedName>
</protein>
<sequence length="495" mass="51984">MTTIERPAPAGALPALARGPVLAVAAAVGVALTAVSGRYGYFGDELYFLAAGQHLAWGYADQPPLLPLLALLMDAIAPGSVAVLRIPATLAIVAAVVLAALLARELGGGRRAQVLAAGTVAVSPGFLATGHLLATSTFDPVLWIALTWLLVRWVRIRDDRLLLASGIVTAVALQVKFLVVGFWAVALVAVLVCGPRELLRRPALWAGGAVAALATVPTLLWQARNGWPQLAMGRIIAGESVYAGGMVGFLPLGFVGAGLLVGSVLGVVGIVALLRAPRHRFLAVTALGVAVLFMLVGGRPYYLAGVLPVLWAAGAVRAAQPGVSAWWRWVPTWPAYALTAVALLLLNVLPIAPVSAHADQPLQIGNFQRDEIGWAQMVPDVQAAFRALPPDVARDAVVVTGDYWSLSAVRHFAPELPSFGFHRGAAWFGTPPEGSGAVVFVGDPAALAPAFGRVTQVGVLDNDQRVANLAQGTPIFLLEGRRVPWVQLWESVRHL</sequence>
<comment type="caution">
    <text evidence="10">The sequence shown here is derived from an EMBL/GenBank/DDBJ whole genome shotgun (WGS) entry which is preliminary data.</text>
</comment>
<feature type="transmembrane region" description="Helical" evidence="8">
    <location>
        <begin position="333"/>
        <end position="352"/>
    </location>
</feature>
<evidence type="ECO:0000256" key="8">
    <source>
        <dbReference type="SAM" id="Phobius"/>
    </source>
</evidence>
<dbReference type="AlphaFoldDB" id="A0A543D9B1"/>
<dbReference type="GO" id="GO:0005886">
    <property type="term" value="C:plasma membrane"/>
    <property type="evidence" value="ECO:0007669"/>
    <property type="project" value="UniProtKB-SubCell"/>
</dbReference>
<evidence type="ECO:0000256" key="6">
    <source>
        <dbReference type="ARBA" id="ARBA00022989"/>
    </source>
</evidence>
<name>A0A543D9B1_9PSEU</name>
<feature type="transmembrane region" description="Helical" evidence="8">
    <location>
        <begin position="281"/>
        <end position="302"/>
    </location>
</feature>
<dbReference type="PANTHER" id="PTHR33908">
    <property type="entry name" value="MANNOSYLTRANSFERASE YKCB-RELATED"/>
    <property type="match status" value="1"/>
</dbReference>
<evidence type="ECO:0000313" key="10">
    <source>
        <dbReference type="EMBL" id="TQM05931.1"/>
    </source>
</evidence>
<keyword evidence="2" id="KW-1003">Cell membrane</keyword>
<feature type="transmembrane region" description="Helical" evidence="8">
    <location>
        <begin position="114"/>
        <end position="134"/>
    </location>
</feature>
<evidence type="ECO:0000313" key="11">
    <source>
        <dbReference type="Proteomes" id="UP000315677"/>
    </source>
</evidence>
<dbReference type="InterPro" id="IPR050297">
    <property type="entry name" value="LipidA_mod_glycosyltrf_83"/>
</dbReference>
<dbReference type="OrthoDB" id="5166595at2"/>
<proteinExistence type="predicted"/>
<organism evidence="10 11">
    <name type="scientific">Pseudonocardia kunmingensis</name>
    <dbReference type="NCBI Taxonomy" id="630975"/>
    <lineage>
        <taxon>Bacteria</taxon>
        <taxon>Bacillati</taxon>
        <taxon>Actinomycetota</taxon>
        <taxon>Actinomycetes</taxon>
        <taxon>Pseudonocardiales</taxon>
        <taxon>Pseudonocardiaceae</taxon>
        <taxon>Pseudonocardia</taxon>
    </lineage>
</organism>
<evidence type="ECO:0000256" key="3">
    <source>
        <dbReference type="ARBA" id="ARBA00022676"/>
    </source>
</evidence>
<evidence type="ECO:0000259" key="9">
    <source>
        <dbReference type="Pfam" id="PF13231"/>
    </source>
</evidence>
<dbReference type="RefSeq" id="WP_142059489.1">
    <property type="nucleotide sequence ID" value="NZ_VFPA01000004.1"/>
</dbReference>
<feature type="transmembrane region" description="Helical" evidence="8">
    <location>
        <begin position="203"/>
        <end position="221"/>
    </location>
</feature>
<evidence type="ECO:0000256" key="2">
    <source>
        <dbReference type="ARBA" id="ARBA00022475"/>
    </source>
</evidence>
<feature type="transmembrane region" description="Helical" evidence="8">
    <location>
        <begin position="75"/>
        <end position="102"/>
    </location>
</feature>
<keyword evidence="7 8" id="KW-0472">Membrane</keyword>
<evidence type="ECO:0000256" key="5">
    <source>
        <dbReference type="ARBA" id="ARBA00022692"/>
    </source>
</evidence>
<feature type="transmembrane region" description="Helical" evidence="8">
    <location>
        <begin position="241"/>
        <end position="274"/>
    </location>
</feature>
<dbReference type="Proteomes" id="UP000315677">
    <property type="component" value="Unassembled WGS sequence"/>
</dbReference>
<keyword evidence="4 10" id="KW-0808">Transferase</keyword>
<dbReference type="Pfam" id="PF13231">
    <property type="entry name" value="PMT_2"/>
    <property type="match status" value="1"/>
</dbReference>